<gene>
    <name evidence="1" type="ORF">S01H4_07744</name>
</gene>
<dbReference type="InterPro" id="IPR016024">
    <property type="entry name" value="ARM-type_fold"/>
</dbReference>
<dbReference type="Gene3D" id="1.25.10.90">
    <property type="match status" value="1"/>
</dbReference>
<organism evidence="1">
    <name type="scientific">marine sediment metagenome</name>
    <dbReference type="NCBI Taxonomy" id="412755"/>
    <lineage>
        <taxon>unclassified sequences</taxon>
        <taxon>metagenomes</taxon>
        <taxon>ecological metagenomes</taxon>
    </lineage>
</organism>
<dbReference type="Pfam" id="PF08713">
    <property type="entry name" value="DNA_alkylation"/>
    <property type="match status" value="1"/>
</dbReference>
<dbReference type="SUPFAM" id="SSF48371">
    <property type="entry name" value="ARM repeat"/>
    <property type="match status" value="1"/>
</dbReference>
<dbReference type="InterPro" id="IPR014825">
    <property type="entry name" value="DNA_alkylation"/>
</dbReference>
<protein>
    <recommendedName>
        <fullName evidence="2">DNA alkylation repair enzyme</fullName>
    </recommendedName>
</protein>
<dbReference type="EMBL" id="BART01002571">
    <property type="protein sequence ID" value="GAG64190.1"/>
    <property type="molecule type" value="Genomic_DNA"/>
</dbReference>
<name>X0Z488_9ZZZZ</name>
<dbReference type="CDD" id="cd06561">
    <property type="entry name" value="AlkD_like"/>
    <property type="match status" value="1"/>
</dbReference>
<dbReference type="PANTHER" id="PTHR41291">
    <property type="entry name" value="DNA ALKYLATION REPAIR PROTEIN"/>
    <property type="match status" value="1"/>
</dbReference>
<accession>X0Z488</accession>
<evidence type="ECO:0008006" key="2">
    <source>
        <dbReference type="Google" id="ProtNLM"/>
    </source>
</evidence>
<sequence length="228" mass="26602">MQYDDILKRLRSLSNPRAVEGMAKYGITPERTYSVSIPNLRKIAKEIGKDHELAKKLWESNNRETRMLAGMVDDSKLVTEKQMENWAKDFDYWEICDQCCQNLFTKTKFAYQKAVEWSGRDEEFVKRAGFALMAWLAFKDKNASDEQFEKFFPILKRESTDNRNFVKKAVNWALKQIGKRNLDLNRKAIETAKKIQKTDSKSAKWIASDTIRELTSNAIQERLGKGKK</sequence>
<proteinExistence type="predicted"/>
<comment type="caution">
    <text evidence="1">The sequence shown here is derived from an EMBL/GenBank/DDBJ whole genome shotgun (WGS) entry which is preliminary data.</text>
</comment>
<evidence type="ECO:0000313" key="1">
    <source>
        <dbReference type="EMBL" id="GAG64190.1"/>
    </source>
</evidence>
<reference evidence="1" key="1">
    <citation type="journal article" date="2014" name="Front. Microbiol.">
        <title>High frequency of phylogenetically diverse reductive dehalogenase-homologous genes in deep subseafloor sedimentary metagenomes.</title>
        <authorList>
            <person name="Kawai M."/>
            <person name="Futagami T."/>
            <person name="Toyoda A."/>
            <person name="Takaki Y."/>
            <person name="Nishi S."/>
            <person name="Hori S."/>
            <person name="Arai W."/>
            <person name="Tsubouchi T."/>
            <person name="Morono Y."/>
            <person name="Uchiyama I."/>
            <person name="Ito T."/>
            <person name="Fujiyama A."/>
            <person name="Inagaki F."/>
            <person name="Takami H."/>
        </authorList>
    </citation>
    <scope>NUCLEOTIDE SEQUENCE</scope>
    <source>
        <strain evidence="1">Expedition CK06-06</strain>
    </source>
</reference>
<dbReference type="PANTHER" id="PTHR41291:SF1">
    <property type="entry name" value="DNA ALKYLATION REPAIR PROTEIN"/>
    <property type="match status" value="1"/>
</dbReference>
<dbReference type="AlphaFoldDB" id="X0Z488"/>